<dbReference type="Proteomes" id="UP000790709">
    <property type="component" value="Unassembled WGS sequence"/>
</dbReference>
<reference evidence="1" key="1">
    <citation type="journal article" date="2021" name="New Phytol.">
        <title>Evolutionary innovations through gain and loss of genes in the ectomycorrhizal Boletales.</title>
        <authorList>
            <person name="Wu G."/>
            <person name="Miyauchi S."/>
            <person name="Morin E."/>
            <person name="Kuo A."/>
            <person name="Drula E."/>
            <person name="Varga T."/>
            <person name="Kohler A."/>
            <person name="Feng B."/>
            <person name="Cao Y."/>
            <person name="Lipzen A."/>
            <person name="Daum C."/>
            <person name="Hundley H."/>
            <person name="Pangilinan J."/>
            <person name="Johnson J."/>
            <person name="Barry K."/>
            <person name="LaButti K."/>
            <person name="Ng V."/>
            <person name="Ahrendt S."/>
            <person name="Min B."/>
            <person name="Choi I.G."/>
            <person name="Park H."/>
            <person name="Plett J.M."/>
            <person name="Magnuson J."/>
            <person name="Spatafora J.W."/>
            <person name="Nagy L.G."/>
            <person name="Henrissat B."/>
            <person name="Grigoriev I.V."/>
            <person name="Yang Z.L."/>
            <person name="Xu J."/>
            <person name="Martin F.M."/>
        </authorList>
    </citation>
    <scope>NUCLEOTIDE SEQUENCE</scope>
    <source>
        <strain evidence="1">KUC20120723A-06</strain>
    </source>
</reference>
<evidence type="ECO:0000313" key="1">
    <source>
        <dbReference type="EMBL" id="KAH7917605.1"/>
    </source>
</evidence>
<accession>A0ACB8AW46</accession>
<sequence length="185" mass="20649">MKYGIDATACPPDEEEAPVLVLTRPDLDDPEAIWIFLQKIRYALAKGRAVIISDWNVDVGPRLKWCAKSLELEFYSLRRVVIWQDAALRAQDRAEINKTCSTAREGTALTDSYWSSHSPDSAALAPKAGSEKSKRPEIENAGYEQGSKIHHRGELSEFLSTLDDPESCGNLLDIGSQDFSRPWVV</sequence>
<feature type="non-terminal residue" evidence="1">
    <location>
        <position position="185"/>
    </location>
</feature>
<evidence type="ECO:0000313" key="2">
    <source>
        <dbReference type="Proteomes" id="UP000790709"/>
    </source>
</evidence>
<proteinExistence type="predicted"/>
<protein>
    <submittedName>
        <fullName evidence="1">Uncharacterized protein</fullName>
    </submittedName>
</protein>
<name>A0ACB8AW46_9AGAM</name>
<organism evidence="1 2">
    <name type="scientific">Leucogyrophana mollusca</name>
    <dbReference type="NCBI Taxonomy" id="85980"/>
    <lineage>
        <taxon>Eukaryota</taxon>
        <taxon>Fungi</taxon>
        <taxon>Dikarya</taxon>
        <taxon>Basidiomycota</taxon>
        <taxon>Agaricomycotina</taxon>
        <taxon>Agaricomycetes</taxon>
        <taxon>Agaricomycetidae</taxon>
        <taxon>Boletales</taxon>
        <taxon>Boletales incertae sedis</taxon>
        <taxon>Leucogyrophana</taxon>
    </lineage>
</organism>
<dbReference type="EMBL" id="MU266995">
    <property type="protein sequence ID" value="KAH7917605.1"/>
    <property type="molecule type" value="Genomic_DNA"/>
</dbReference>
<gene>
    <name evidence="1" type="ORF">BV22DRAFT_1026062</name>
</gene>
<comment type="caution">
    <text evidence="1">The sequence shown here is derived from an EMBL/GenBank/DDBJ whole genome shotgun (WGS) entry which is preliminary data.</text>
</comment>
<keyword evidence="2" id="KW-1185">Reference proteome</keyword>